<evidence type="ECO:0000256" key="5">
    <source>
        <dbReference type="SAM" id="SignalP"/>
    </source>
</evidence>
<feature type="signal peptide" evidence="5">
    <location>
        <begin position="1"/>
        <end position="17"/>
    </location>
</feature>
<dbReference type="HOGENOM" id="CLU_010468_5_1_1"/>
<evidence type="ECO:0000313" key="7">
    <source>
        <dbReference type="Ensembl" id="ENSONIP00000006323.2"/>
    </source>
</evidence>
<reference evidence="7" key="2">
    <citation type="submission" date="2025-08" db="UniProtKB">
        <authorList>
            <consortium name="Ensembl"/>
        </authorList>
    </citation>
    <scope>IDENTIFICATION</scope>
</reference>
<protein>
    <submittedName>
        <fullName evidence="7">GTPase IMAP family member 7-like</fullName>
    </submittedName>
</protein>
<keyword evidence="3" id="KW-0342">GTP-binding</keyword>
<feature type="compositionally biased region" description="Basic and acidic residues" evidence="4">
    <location>
        <begin position="48"/>
        <end position="64"/>
    </location>
</feature>
<evidence type="ECO:0000256" key="2">
    <source>
        <dbReference type="ARBA" id="ARBA00022741"/>
    </source>
</evidence>
<organism evidence="7 8">
    <name type="scientific">Oreochromis niloticus</name>
    <name type="common">Nile tilapia</name>
    <name type="synonym">Tilapia nilotica</name>
    <dbReference type="NCBI Taxonomy" id="8128"/>
    <lineage>
        <taxon>Eukaryota</taxon>
        <taxon>Metazoa</taxon>
        <taxon>Chordata</taxon>
        <taxon>Craniata</taxon>
        <taxon>Vertebrata</taxon>
        <taxon>Euteleostomi</taxon>
        <taxon>Actinopterygii</taxon>
        <taxon>Neopterygii</taxon>
        <taxon>Teleostei</taxon>
        <taxon>Neoteleostei</taxon>
        <taxon>Acanthomorphata</taxon>
        <taxon>Ovalentaria</taxon>
        <taxon>Cichlomorphae</taxon>
        <taxon>Cichliformes</taxon>
        <taxon>Cichlidae</taxon>
        <taxon>African cichlids</taxon>
        <taxon>Pseudocrenilabrinae</taxon>
        <taxon>Oreochromini</taxon>
        <taxon>Oreochromis</taxon>
    </lineage>
</organism>
<dbReference type="SUPFAM" id="SSF52540">
    <property type="entry name" value="P-loop containing nucleoside triphosphate hydrolases"/>
    <property type="match status" value="1"/>
</dbReference>
<keyword evidence="8" id="KW-1185">Reference proteome</keyword>
<dbReference type="PROSITE" id="PS51720">
    <property type="entry name" value="G_AIG1"/>
    <property type="match status" value="1"/>
</dbReference>
<dbReference type="GO" id="GO:0005525">
    <property type="term" value="F:GTP binding"/>
    <property type="evidence" value="ECO:0007669"/>
    <property type="project" value="UniProtKB-KW"/>
</dbReference>
<dbReference type="PANTHER" id="PTHR10903">
    <property type="entry name" value="GTPASE, IMAP FAMILY MEMBER-RELATED"/>
    <property type="match status" value="1"/>
</dbReference>
<dbReference type="PANTHER" id="PTHR10903:SF188">
    <property type="entry name" value="GTPASE IMAP FAMILY MEMBER 2-LIKE-RELATED"/>
    <property type="match status" value="1"/>
</dbReference>
<evidence type="ECO:0000313" key="8">
    <source>
        <dbReference type="Proteomes" id="UP000005207"/>
    </source>
</evidence>
<evidence type="ECO:0000256" key="3">
    <source>
        <dbReference type="ARBA" id="ARBA00023134"/>
    </source>
</evidence>
<dbReference type="FunFam" id="3.40.50.300:FF:000366">
    <property type="entry name" value="GTPase, IMAP family member 2"/>
    <property type="match status" value="1"/>
</dbReference>
<name>I3JBT3_ORENI</name>
<reference evidence="7" key="3">
    <citation type="submission" date="2025-09" db="UniProtKB">
        <authorList>
            <consortium name="Ensembl"/>
        </authorList>
    </citation>
    <scope>IDENTIFICATION</scope>
</reference>
<comment type="similarity">
    <text evidence="1">Belongs to the TRAFAC class TrmE-Era-EngA-EngB-Septin-like GTPase superfamily. AIG1/Toc34/Toc159-like paraseptin GTPase family. IAN subfamily.</text>
</comment>
<proteinExistence type="inferred from homology"/>
<keyword evidence="2" id="KW-0547">Nucleotide-binding</keyword>
<accession>I3JBT3</accession>
<evidence type="ECO:0000256" key="4">
    <source>
        <dbReference type="SAM" id="MobiDB-lite"/>
    </source>
</evidence>
<feature type="domain" description="AIG1-type G" evidence="6">
    <location>
        <begin position="72"/>
        <end position="261"/>
    </location>
</feature>
<dbReference type="InParanoid" id="I3JBT3"/>
<dbReference type="STRING" id="8128.ENSONIP00000006323"/>
<evidence type="ECO:0000259" key="6">
    <source>
        <dbReference type="PROSITE" id="PS51720"/>
    </source>
</evidence>
<dbReference type="Proteomes" id="UP000005207">
    <property type="component" value="Linkage group LG9"/>
</dbReference>
<evidence type="ECO:0000256" key="1">
    <source>
        <dbReference type="ARBA" id="ARBA00008535"/>
    </source>
</evidence>
<gene>
    <name evidence="7" type="primary">LOC100703489</name>
</gene>
<dbReference type="Pfam" id="PF04548">
    <property type="entry name" value="AIG1"/>
    <property type="match status" value="1"/>
</dbReference>
<feature type="region of interest" description="Disordered" evidence="4">
    <location>
        <begin position="48"/>
        <end position="69"/>
    </location>
</feature>
<dbReference type="AlphaFoldDB" id="I3JBT3"/>
<dbReference type="InterPro" id="IPR045058">
    <property type="entry name" value="GIMA/IAN/Toc"/>
</dbReference>
<keyword evidence="5" id="KW-0732">Signal</keyword>
<reference evidence="8" key="1">
    <citation type="submission" date="2012-01" db="EMBL/GenBank/DDBJ databases">
        <title>The Genome Sequence of Oreochromis niloticus (Nile Tilapia).</title>
        <authorList>
            <consortium name="Broad Institute Genome Assembly Team"/>
            <consortium name="Broad Institute Sequencing Platform"/>
            <person name="Di Palma F."/>
            <person name="Johnson J."/>
            <person name="Lander E.S."/>
            <person name="Lindblad-Toh K."/>
        </authorList>
    </citation>
    <scope>NUCLEOTIDE SEQUENCE [LARGE SCALE GENOMIC DNA]</scope>
</reference>
<dbReference type="GeneTree" id="ENSGT01140000282522"/>
<dbReference type="InterPro" id="IPR027417">
    <property type="entry name" value="P-loop_NTPase"/>
</dbReference>
<sequence>MLKLLLTALVFYRYTSDMPALFGHPHTIETQCSSASDTTQFCCLSKGMSHDGKHKEKPYSDPKKSSKRRHAGTKVNLLLLGMSGTGKSASGNTILGQKLFISRPSSKPVTKKCQMKETEIEGVHLTVIDTPDIFDDDMKSSVREKHVKRCKQLYESRPFVFVLVMHVSRFTDGERDIMEKLENAFGREVREKTIILFTRGDDLQQAGMGLEDFLHTCQPDLKKILEKCGNRCVLFENHRSDSAQVETLMDNVIRVIEEKQT</sequence>
<dbReference type="Gene3D" id="3.40.50.300">
    <property type="entry name" value="P-loop containing nucleotide triphosphate hydrolases"/>
    <property type="match status" value="1"/>
</dbReference>
<dbReference type="InterPro" id="IPR006703">
    <property type="entry name" value="G_AIG1"/>
</dbReference>
<dbReference type="Ensembl" id="ENSONIT00000006328.2">
    <property type="protein sequence ID" value="ENSONIP00000006323.2"/>
    <property type="gene ID" value="ENSONIG00000021379.2"/>
</dbReference>
<feature type="chain" id="PRO_5025369242" evidence="5">
    <location>
        <begin position="18"/>
        <end position="261"/>
    </location>
</feature>